<dbReference type="GO" id="GO:0019164">
    <property type="term" value="F:pyruvate synthase activity"/>
    <property type="evidence" value="ECO:0007669"/>
    <property type="project" value="UniProtKB-EC"/>
</dbReference>
<keyword evidence="3" id="KW-1185">Reference proteome</keyword>
<dbReference type="Pfam" id="PF01855">
    <property type="entry name" value="POR_N"/>
    <property type="match status" value="1"/>
</dbReference>
<dbReference type="InterPro" id="IPR033412">
    <property type="entry name" value="PFOR_II"/>
</dbReference>
<gene>
    <name evidence="2" type="primary">porA</name>
    <name evidence="2" type="ORF">APAC_0173</name>
</gene>
<reference evidence="2" key="1">
    <citation type="submission" date="2019-09" db="EMBL/GenBank/DDBJ databases">
        <title>Complete genome sequencing of four Arcobacter species reveals a diverse suite of mobile elements.</title>
        <authorList>
            <person name="Miller W.G."/>
            <person name="Yee E."/>
            <person name="Bono J.L."/>
        </authorList>
    </citation>
    <scope>NUCLEOTIDE SEQUENCE [LARGE SCALE GENOMIC DNA]</scope>
    <source>
        <strain evidence="2">LMG 26638</strain>
    </source>
</reference>
<dbReference type="EMBL" id="CP035928">
    <property type="protein sequence ID" value="QEP33343.1"/>
    <property type="molecule type" value="Genomic_DNA"/>
</dbReference>
<organism evidence="2 3">
    <name type="scientific">Malaciobacter pacificus</name>
    <dbReference type="NCBI Taxonomy" id="1080223"/>
    <lineage>
        <taxon>Bacteria</taxon>
        <taxon>Pseudomonadati</taxon>
        <taxon>Campylobacterota</taxon>
        <taxon>Epsilonproteobacteria</taxon>
        <taxon>Campylobacterales</taxon>
        <taxon>Arcobacteraceae</taxon>
        <taxon>Malaciobacter</taxon>
    </lineage>
</organism>
<dbReference type="FunFam" id="3.40.50.970:FF:000012">
    <property type="entry name" value="Pyruvate:ferredoxin (Flavodoxin) oxidoreductase"/>
    <property type="match status" value="1"/>
</dbReference>
<dbReference type="AlphaFoldDB" id="A0A5C2H3N6"/>
<dbReference type="RefSeq" id="WP_130232318.1">
    <property type="nucleotide sequence ID" value="NZ_BMEF01000001.1"/>
</dbReference>
<evidence type="ECO:0000256" key="1">
    <source>
        <dbReference type="ARBA" id="ARBA00023002"/>
    </source>
</evidence>
<dbReference type="PANTHER" id="PTHR32154:SF0">
    <property type="entry name" value="PYRUVATE-FLAVODOXIN OXIDOREDUCTASE-RELATED"/>
    <property type="match status" value="1"/>
</dbReference>
<dbReference type="CDD" id="cd07034">
    <property type="entry name" value="TPP_PYR_PFOR_IOR-alpha_like"/>
    <property type="match status" value="1"/>
</dbReference>
<accession>A0A5C2H3N6</accession>
<dbReference type="EC" id="1.2.7.1" evidence="2"/>
<dbReference type="NCBIfam" id="NF007201">
    <property type="entry name" value="PRK09622.1"/>
    <property type="match status" value="1"/>
</dbReference>
<evidence type="ECO:0000313" key="2">
    <source>
        <dbReference type="EMBL" id="QEP33343.1"/>
    </source>
</evidence>
<dbReference type="FunFam" id="3.40.50.920:FF:000010">
    <property type="entry name" value="Pyruvate ferredoxin oxidoreductase, alpha subunit"/>
    <property type="match status" value="1"/>
</dbReference>
<reference evidence="2" key="2">
    <citation type="submission" date="2019-09" db="EMBL/GenBank/DDBJ databases">
        <title>Taxonomic note: a critical rebuttal of the proposed division of the genus Arcobacter into six genera, emended descriptions of Arcobacter anaerophilus and the genus Arcobacter, and an assessment of genus-level boundaries for Epsilonproteobacteria using in silico genomic comparator tools.</title>
        <authorList>
            <person name="On S.L.W."/>
            <person name="Miller W.G."/>
            <person name="Biggs P."/>
            <person name="Cornelius A."/>
            <person name="Vandamme P."/>
        </authorList>
    </citation>
    <scope>NUCLEOTIDE SEQUENCE [LARGE SCALE GENOMIC DNA]</scope>
    <source>
        <strain evidence="2">LMG 26638</strain>
    </source>
</reference>
<dbReference type="InterPro" id="IPR050722">
    <property type="entry name" value="Pyruvate:ferred/Flavod_OxRd"/>
</dbReference>
<keyword evidence="2" id="KW-0670">Pyruvate</keyword>
<protein>
    <submittedName>
        <fullName evidence="2">Pyruvate:ferredoxin oxidoreductase, alpha subunit</fullName>
        <ecNumber evidence="2">1.2.7.1</ecNumber>
    </submittedName>
</protein>
<dbReference type="SUPFAM" id="SSF52922">
    <property type="entry name" value="TK C-terminal domain-like"/>
    <property type="match status" value="1"/>
</dbReference>
<dbReference type="Proteomes" id="UP000322726">
    <property type="component" value="Chromosome"/>
</dbReference>
<evidence type="ECO:0000313" key="3">
    <source>
        <dbReference type="Proteomes" id="UP000322726"/>
    </source>
</evidence>
<dbReference type="Gene3D" id="3.40.50.970">
    <property type="match status" value="1"/>
</dbReference>
<keyword evidence="1 2" id="KW-0560">Oxidoreductase</keyword>
<dbReference type="InterPro" id="IPR029061">
    <property type="entry name" value="THDP-binding"/>
</dbReference>
<dbReference type="SUPFAM" id="SSF52518">
    <property type="entry name" value="Thiamin diphosphate-binding fold (THDP-binding)"/>
    <property type="match status" value="1"/>
</dbReference>
<dbReference type="GO" id="GO:0006979">
    <property type="term" value="P:response to oxidative stress"/>
    <property type="evidence" value="ECO:0007669"/>
    <property type="project" value="TreeGrafter"/>
</dbReference>
<dbReference type="OrthoDB" id="9794954at2"/>
<sequence length="411" mass="44853">MNKNVMELREVEVWDGNMANSQALRQADVDVVAAYPITPSTATVENYAMFHANGYIDGEVMMTESEHAAMSACVGAGAAGGRVATATSSQGLALMIEVLYQASGMRIPVVLCLVNRALAAPLNVNGDHSDLYLTRDSGWISLDAFSPQEAYDMTLMAFKISEHPEVRLPVISNQDGFMTSHTAQNVRPLKDEVAAKFVGEYLQVNALLNFDRPVTHGVQTEQDWHFEHKAKQHAALMGSKQVILETFAQFKELTGREYKLVESYGMEDAQIAIVCLGSTYETAIVAIEQLKEEGIKAGVIAPRLFRPFPLEEVAKELQNVKAVACMDRSAPGGTVGTLYNEVSGALINTKARPLISNLIYGLGGRDMTVAGLKEIFRTLNKEAKDGKLSGNIQRFIGVRGPELSFYNVEGK</sequence>
<proteinExistence type="predicted"/>
<dbReference type="PANTHER" id="PTHR32154">
    <property type="entry name" value="PYRUVATE-FLAVODOXIN OXIDOREDUCTASE-RELATED"/>
    <property type="match status" value="1"/>
</dbReference>
<dbReference type="InterPro" id="IPR009014">
    <property type="entry name" value="Transketo_C/PFOR_II"/>
</dbReference>
<name>A0A5C2H3N6_9BACT</name>
<dbReference type="Gene3D" id="3.40.50.920">
    <property type="match status" value="1"/>
</dbReference>
<dbReference type="KEGG" id="apai:APAC_0173"/>
<dbReference type="InterPro" id="IPR002880">
    <property type="entry name" value="Pyrv_Fd/Flavodoxin_OxRdtase_N"/>
</dbReference>
<dbReference type="Pfam" id="PF17147">
    <property type="entry name" value="PFOR_II"/>
    <property type="match status" value="1"/>
</dbReference>